<evidence type="ECO:0000256" key="3">
    <source>
        <dbReference type="PROSITE-ProRule" id="PRU10007"/>
    </source>
</evidence>
<dbReference type="InterPro" id="IPR016163">
    <property type="entry name" value="Ald_DH_C"/>
</dbReference>
<dbReference type="Gene3D" id="3.40.605.10">
    <property type="entry name" value="Aldehyde Dehydrogenase, Chain A, domain 1"/>
    <property type="match status" value="1"/>
</dbReference>
<keyword evidence="2 4" id="KW-0560">Oxidoreductase</keyword>
<dbReference type="InterPro" id="IPR016160">
    <property type="entry name" value="Ald_DH_CS_CYS"/>
</dbReference>
<dbReference type="PROSITE" id="PS00070">
    <property type="entry name" value="ALDEHYDE_DEHYDR_CYS"/>
    <property type="match status" value="1"/>
</dbReference>
<dbReference type="SUPFAM" id="SSF53720">
    <property type="entry name" value="ALDH-like"/>
    <property type="match status" value="1"/>
</dbReference>
<name>A0A9E6XTY3_9ACTN</name>
<feature type="active site" evidence="3">
    <location>
        <position position="268"/>
    </location>
</feature>
<evidence type="ECO:0000256" key="1">
    <source>
        <dbReference type="ARBA" id="ARBA00009986"/>
    </source>
</evidence>
<dbReference type="RefSeq" id="WP_259314048.1">
    <property type="nucleotide sequence ID" value="NZ_CP087164.1"/>
</dbReference>
<dbReference type="AlphaFoldDB" id="A0A9E6XTY3"/>
<dbReference type="PANTHER" id="PTHR11699">
    <property type="entry name" value="ALDEHYDE DEHYDROGENASE-RELATED"/>
    <property type="match status" value="1"/>
</dbReference>
<evidence type="ECO:0000259" key="5">
    <source>
        <dbReference type="Pfam" id="PF00171"/>
    </source>
</evidence>
<dbReference type="FunFam" id="3.40.309.10:FF:000012">
    <property type="entry name" value="Betaine aldehyde dehydrogenase"/>
    <property type="match status" value="1"/>
</dbReference>
<dbReference type="InterPro" id="IPR016162">
    <property type="entry name" value="Ald_DH_N"/>
</dbReference>
<dbReference type="Proteomes" id="UP001162834">
    <property type="component" value="Chromosome"/>
</dbReference>
<dbReference type="FunFam" id="3.40.605.10:FF:000007">
    <property type="entry name" value="NAD/NADP-dependent betaine aldehyde dehydrogenase"/>
    <property type="match status" value="1"/>
</dbReference>
<dbReference type="KEGG" id="sbae:DSM104329_00746"/>
<evidence type="ECO:0000313" key="7">
    <source>
        <dbReference type="Proteomes" id="UP001162834"/>
    </source>
</evidence>
<protein>
    <submittedName>
        <fullName evidence="6">Phenylacetaldehyde dehydrogenase</fullName>
        <ecNumber evidence="6">1.2.1.39</ecNumber>
    </submittedName>
</protein>
<accession>A0A9E6XTY3</accession>
<dbReference type="InterPro" id="IPR029510">
    <property type="entry name" value="Ald_DH_CS_GLU"/>
</dbReference>
<evidence type="ECO:0000256" key="4">
    <source>
        <dbReference type="RuleBase" id="RU003345"/>
    </source>
</evidence>
<comment type="similarity">
    <text evidence="1 4">Belongs to the aldehyde dehydrogenase family.</text>
</comment>
<dbReference type="InterPro" id="IPR016161">
    <property type="entry name" value="Ald_DH/histidinol_DH"/>
</dbReference>
<dbReference type="EC" id="1.2.1.39" evidence="6"/>
<keyword evidence="7" id="KW-1185">Reference proteome</keyword>
<evidence type="ECO:0000256" key="2">
    <source>
        <dbReference type="ARBA" id="ARBA00023002"/>
    </source>
</evidence>
<dbReference type="PROSITE" id="PS00687">
    <property type="entry name" value="ALDEHYDE_DEHYDR_GLU"/>
    <property type="match status" value="1"/>
</dbReference>
<gene>
    <name evidence="6" type="primary">styD_1</name>
    <name evidence="6" type="ORF">DSM104329_00746</name>
</gene>
<proteinExistence type="inferred from homology"/>
<dbReference type="EMBL" id="CP087164">
    <property type="protein sequence ID" value="UGS34368.1"/>
    <property type="molecule type" value="Genomic_DNA"/>
</dbReference>
<sequence>MTTESTERIPLLPDVQRFVDRSHRLLIDGAWVDSASGQTFESVDPSTGERLATVAFAGERDVDRAVDAARRSLSGPWGAIGPADRERILHRLADLMEEHADELAQLESLDNGKPLAFARLVDVDLSISHFRYYAGWPRKIAGQVLPVSVPDMHCHTRLEPVGVCAQIVPWNFPLLMAAWKVAPALAAGCAVILKPAEQTPLTALRLGELALEAGVPAGVLNVLSGDGTTGAALVRHLDVDKIAFTGSTEVGREIGAIAGRNLKRVTLELGGKSPNVILPDADPAAATRGAFEAIYFNSGQSCTAGSRLFVQRDQYDDVVSALADTARATVPGPGLAPDTFLGPVISEGQRARVLEYVNAGTAEGAELVAGGSAVSGPGYFVEPTVFSATSDDLTIAREEIFGPVVVALPYDDLDEVIERANATRYGLAAGIWTTDLRAAHRFADKVRAGSIYINCWQPSDAAAPFGGVKDSGVGREHGYEGLSQYLESKTVWTNLGADNA</sequence>
<dbReference type="InterPro" id="IPR015590">
    <property type="entry name" value="Aldehyde_DH_dom"/>
</dbReference>
<evidence type="ECO:0000313" key="6">
    <source>
        <dbReference type="EMBL" id="UGS34368.1"/>
    </source>
</evidence>
<reference evidence="6" key="1">
    <citation type="journal article" date="2022" name="Int. J. Syst. Evol. Microbiol.">
        <title>Pseudomonas aegrilactucae sp. nov. and Pseudomonas morbosilactucae sp. nov., pathogens causing bacterial rot of lettuce in Japan.</title>
        <authorList>
            <person name="Sawada H."/>
            <person name="Fujikawa T."/>
            <person name="Satou M."/>
        </authorList>
    </citation>
    <scope>NUCLEOTIDE SEQUENCE</scope>
    <source>
        <strain evidence="6">0166_1</strain>
    </source>
</reference>
<dbReference type="Pfam" id="PF00171">
    <property type="entry name" value="Aldedh"/>
    <property type="match status" value="1"/>
</dbReference>
<organism evidence="6 7">
    <name type="scientific">Capillimicrobium parvum</name>
    <dbReference type="NCBI Taxonomy" id="2884022"/>
    <lineage>
        <taxon>Bacteria</taxon>
        <taxon>Bacillati</taxon>
        <taxon>Actinomycetota</taxon>
        <taxon>Thermoleophilia</taxon>
        <taxon>Solirubrobacterales</taxon>
        <taxon>Capillimicrobiaceae</taxon>
        <taxon>Capillimicrobium</taxon>
    </lineage>
</organism>
<dbReference type="GO" id="GO:0008957">
    <property type="term" value="F:phenylacetaldehyde dehydrogenase (NAD+) activity"/>
    <property type="evidence" value="ECO:0007669"/>
    <property type="project" value="UniProtKB-EC"/>
</dbReference>
<dbReference type="Gene3D" id="3.40.309.10">
    <property type="entry name" value="Aldehyde Dehydrogenase, Chain A, domain 2"/>
    <property type="match status" value="1"/>
</dbReference>
<feature type="domain" description="Aldehyde dehydrogenase" evidence="5">
    <location>
        <begin position="31"/>
        <end position="491"/>
    </location>
</feature>